<organism evidence="2 3">
    <name type="scientific">Parascardovia denticolens DSM 10105 = JCM 12538</name>
    <dbReference type="NCBI Taxonomy" id="864564"/>
    <lineage>
        <taxon>Bacteria</taxon>
        <taxon>Bacillati</taxon>
        <taxon>Actinomycetota</taxon>
        <taxon>Actinomycetes</taxon>
        <taxon>Bifidobacteriales</taxon>
        <taxon>Bifidobacteriaceae</taxon>
        <taxon>Parascardovia</taxon>
    </lineage>
</organism>
<evidence type="ECO:0000313" key="2">
    <source>
        <dbReference type="EMBL" id="EFT84164.1"/>
    </source>
</evidence>
<dbReference type="HOGENOM" id="CLU_036524_2_2_11"/>
<dbReference type="CDD" id="cd00077">
    <property type="entry name" value="HDc"/>
    <property type="match status" value="1"/>
</dbReference>
<dbReference type="Gene3D" id="1.10.472.50">
    <property type="entry name" value="HD-domain/PDEase-like"/>
    <property type="match status" value="1"/>
</dbReference>
<dbReference type="AlphaFoldDB" id="E6K052"/>
<gene>
    <name evidence="2" type="ORF">HMPREF0620_1169</name>
</gene>
<proteinExistence type="predicted"/>
<dbReference type="PATRIC" id="fig|864564.6.peg.543"/>
<dbReference type="EMBL" id="AEON01000001">
    <property type="protein sequence ID" value="EFT84164.1"/>
    <property type="molecule type" value="Genomic_DNA"/>
</dbReference>
<evidence type="ECO:0000259" key="1">
    <source>
        <dbReference type="SMART" id="SM00471"/>
    </source>
</evidence>
<dbReference type="PANTHER" id="PTHR33594">
    <property type="entry name" value="SUPERFAMILY HYDROLASE, PUTATIVE (AFU_ORTHOLOGUE AFUA_1G03035)-RELATED"/>
    <property type="match status" value="1"/>
</dbReference>
<dbReference type="Pfam" id="PF01966">
    <property type="entry name" value="HD"/>
    <property type="match status" value="1"/>
</dbReference>
<dbReference type="InterPro" id="IPR006674">
    <property type="entry name" value="HD_domain"/>
</dbReference>
<keyword evidence="3" id="KW-1185">Reference proteome</keyword>
<dbReference type="KEGG" id="pdo:PSDT_0493"/>
<dbReference type="PANTHER" id="PTHR33594:SF1">
    <property type="entry name" value="HD_PDEASE DOMAIN-CONTAINING PROTEIN"/>
    <property type="match status" value="1"/>
</dbReference>
<sequence length="219" mass="24721">MEPDMNHEAIIQAAKDYVTALFSQDFSGHDVGHTMRVYRMATSLARCEGADLFTVQLAALLHDADDIKLSPQTYENKDHAVSFLLGQGVDRGSIRGICHIIDQVSFKGTGGVIPDSLEGECVQDADRLDALGAIGIGRAFAYGGSRHRPMYDPDIQPRLHMDEEEYRSNESTTINHFHEKLFKLRALMNTQAAKRMAAKRERFMRDFVDEFLLEWDGER</sequence>
<dbReference type="InterPro" id="IPR003607">
    <property type="entry name" value="HD/PDEase_dom"/>
</dbReference>
<accession>E6K052</accession>
<dbReference type="SUPFAM" id="SSF109604">
    <property type="entry name" value="HD-domain/PDEase-like"/>
    <property type="match status" value="1"/>
</dbReference>
<name>E6K052_PARDN</name>
<protein>
    <submittedName>
        <fullName evidence="2">HD domain protein</fullName>
    </submittedName>
</protein>
<feature type="domain" description="HD/PDEase" evidence="1">
    <location>
        <begin position="26"/>
        <end position="140"/>
    </location>
</feature>
<dbReference type="eggNOG" id="COG1418">
    <property type="taxonomic scope" value="Bacteria"/>
</dbReference>
<dbReference type="Proteomes" id="UP000004946">
    <property type="component" value="Chromosome"/>
</dbReference>
<dbReference type="Gene3D" id="1.20.58.1910">
    <property type="match status" value="1"/>
</dbReference>
<reference evidence="2 3" key="1">
    <citation type="submission" date="2010-12" db="EMBL/GenBank/DDBJ databases">
        <authorList>
            <person name="Muzny D."/>
            <person name="Qin X."/>
            <person name="Buhay C."/>
            <person name="Dugan-Rocha S."/>
            <person name="Ding Y."/>
            <person name="Chen G."/>
            <person name="Hawes A."/>
            <person name="Holder M."/>
            <person name="Jhangiani S."/>
            <person name="Johnson A."/>
            <person name="Khan Z."/>
            <person name="Li Z."/>
            <person name="Liu W."/>
            <person name="Liu X."/>
            <person name="Perez L."/>
            <person name="Shen H."/>
            <person name="Wang Q."/>
            <person name="Watt J."/>
            <person name="Xi L."/>
            <person name="Xin Y."/>
            <person name="Zhou J."/>
            <person name="Deng J."/>
            <person name="Jiang H."/>
            <person name="Liu Y."/>
            <person name="Qu J."/>
            <person name="Song X.-Z."/>
            <person name="Zhang L."/>
            <person name="Villasana D."/>
            <person name="Johnson A."/>
            <person name="Liu J."/>
            <person name="Liyanage D."/>
            <person name="Lorensuhewa L."/>
            <person name="Robinson T."/>
            <person name="Song A."/>
            <person name="Song B.-B."/>
            <person name="Dinh H."/>
            <person name="Thornton R."/>
            <person name="Coyle M."/>
            <person name="Francisco L."/>
            <person name="Jackson L."/>
            <person name="Javaid M."/>
            <person name="Korchina V."/>
            <person name="Kovar C."/>
            <person name="Mata R."/>
            <person name="Mathew T."/>
            <person name="Ngo R."/>
            <person name="Nguyen L."/>
            <person name="Nguyen N."/>
            <person name="Okwuonu G."/>
            <person name="Ongeri F."/>
            <person name="Pham C."/>
            <person name="Simmons D."/>
            <person name="Wilczek-Boney K."/>
            <person name="Hale W."/>
            <person name="Jakkamsetti A."/>
            <person name="Pham P."/>
            <person name="Ruth R."/>
            <person name="San Lucas F."/>
            <person name="Warren J."/>
            <person name="Zhang J."/>
            <person name="Zhao Z."/>
            <person name="Zhou C."/>
            <person name="Zhu D."/>
            <person name="Lee S."/>
            <person name="Bess C."/>
            <person name="Blankenburg K."/>
            <person name="Forbes L."/>
            <person name="Fu Q."/>
            <person name="Gubbala S."/>
            <person name="Hirani K."/>
            <person name="Jayaseelan J.C."/>
            <person name="Lara F."/>
            <person name="Munidasa M."/>
            <person name="Palculict T."/>
            <person name="Patil S."/>
            <person name="Pu L.-L."/>
            <person name="Saada N."/>
            <person name="Tang L."/>
            <person name="Weissenberger G."/>
            <person name="Zhu Y."/>
            <person name="Hemphill L."/>
            <person name="Shang Y."/>
            <person name="Youmans B."/>
            <person name="Ayvaz T."/>
            <person name="Ross M."/>
            <person name="Santibanez J."/>
            <person name="Aqrawi P."/>
            <person name="Gross S."/>
            <person name="Joshi V."/>
            <person name="Fowler G."/>
            <person name="Nazareth L."/>
            <person name="Reid J."/>
            <person name="Worley K."/>
            <person name="Petrosino J."/>
            <person name="Highlander S."/>
            <person name="Gibbs R."/>
        </authorList>
    </citation>
    <scope>NUCLEOTIDE SEQUENCE [LARGE SCALE GENOMIC DNA]</scope>
    <source>
        <strain evidence="2 3">DSM 10105</strain>
    </source>
</reference>
<comment type="caution">
    <text evidence="2">The sequence shown here is derived from an EMBL/GenBank/DDBJ whole genome shotgun (WGS) entry which is preliminary data.</text>
</comment>
<evidence type="ECO:0000313" key="3">
    <source>
        <dbReference type="Proteomes" id="UP000004946"/>
    </source>
</evidence>
<dbReference type="SMART" id="SM00471">
    <property type="entry name" value="HDc"/>
    <property type="match status" value="1"/>
</dbReference>